<organism evidence="11 12">
    <name type="scientific">Sediminibacillus albus</name>
    <dbReference type="NCBI Taxonomy" id="407036"/>
    <lineage>
        <taxon>Bacteria</taxon>
        <taxon>Bacillati</taxon>
        <taxon>Bacillota</taxon>
        <taxon>Bacilli</taxon>
        <taxon>Bacillales</taxon>
        <taxon>Bacillaceae</taxon>
        <taxon>Sediminibacillus</taxon>
    </lineage>
</organism>
<dbReference type="Gene3D" id="1.10.8.60">
    <property type="match status" value="1"/>
</dbReference>
<dbReference type="RefSeq" id="WP_093216874.1">
    <property type="nucleotide sequence ID" value="NZ_FNFL01000008.1"/>
</dbReference>
<sequence length="348" mass="40062">MSYLDTIKNIKKKNFSPVYLVYGTESYLIQDIRQQIIRYALEVADRDTSISTYDLEETSIQEVIEDAETYPFLSDRKVIFANNPVFLKAKPDKITAEHNIEVLQNYLLQPAESTILVFIAPYEKIDERKKITKTLKKGSEYVECQPVKEWDLPKWIQSLAKEAGVVVEEEAYDLIGQEVGTNLLMLKQEIDKMALYAGENETISKNVAEQLISHNTNTSGLKLVDAVIEKNLSKAIHIFKDLEKTNEDAIGLISLLASQFRTIMHVKILQKKGYSQKQMAQQLKVHPYVVKMSQKRERNFSLEELQGFIHIFTETDAQIKQGKMDKTLAFELLLYQLIHHREAGQLMN</sequence>
<dbReference type="Gene3D" id="3.40.50.300">
    <property type="entry name" value="P-loop containing nucleotide triphosphate hydrolases"/>
    <property type="match status" value="1"/>
</dbReference>
<evidence type="ECO:0000256" key="6">
    <source>
        <dbReference type="ARBA" id="ARBA00022932"/>
    </source>
</evidence>
<dbReference type="InterPro" id="IPR048466">
    <property type="entry name" value="DNA_pol3_delta-like_C"/>
</dbReference>
<protein>
    <recommendedName>
        <fullName evidence="2">DNA polymerase III subunit delta</fullName>
        <ecNumber evidence="1">2.7.7.7</ecNumber>
    </recommendedName>
</protein>
<dbReference type="InterPro" id="IPR010372">
    <property type="entry name" value="DNA_pol3_delta_N"/>
</dbReference>
<evidence type="ECO:0000313" key="11">
    <source>
        <dbReference type="EMBL" id="SDK53073.1"/>
    </source>
</evidence>
<dbReference type="Pfam" id="PF21694">
    <property type="entry name" value="DNA_pol3_delta_C"/>
    <property type="match status" value="1"/>
</dbReference>
<dbReference type="OrthoDB" id="9775929at2"/>
<feature type="domain" description="DNA polymerase III delta subunit-like C-terminal" evidence="10">
    <location>
        <begin position="221"/>
        <end position="337"/>
    </location>
</feature>
<dbReference type="NCBIfam" id="TIGR01128">
    <property type="entry name" value="holA"/>
    <property type="match status" value="1"/>
</dbReference>
<reference evidence="11 12" key="1">
    <citation type="submission" date="2016-10" db="EMBL/GenBank/DDBJ databases">
        <authorList>
            <person name="de Groot N.N."/>
        </authorList>
    </citation>
    <scope>NUCLEOTIDE SEQUENCE [LARGE SCALE GENOMIC DNA]</scope>
    <source>
        <strain evidence="11 12">CGMCC 1.6502</strain>
    </source>
</reference>
<keyword evidence="4" id="KW-0548">Nucleotidyltransferase</keyword>
<evidence type="ECO:0000313" key="12">
    <source>
        <dbReference type="Proteomes" id="UP000198694"/>
    </source>
</evidence>
<proteinExistence type="inferred from homology"/>
<dbReference type="GO" id="GO:0003677">
    <property type="term" value="F:DNA binding"/>
    <property type="evidence" value="ECO:0007669"/>
    <property type="project" value="InterPro"/>
</dbReference>
<dbReference type="GO" id="GO:0009360">
    <property type="term" value="C:DNA polymerase III complex"/>
    <property type="evidence" value="ECO:0007669"/>
    <property type="project" value="InterPro"/>
</dbReference>
<evidence type="ECO:0000259" key="10">
    <source>
        <dbReference type="Pfam" id="PF21694"/>
    </source>
</evidence>
<keyword evidence="5" id="KW-0235">DNA replication</keyword>
<dbReference type="SUPFAM" id="SSF52540">
    <property type="entry name" value="P-loop containing nucleoside triphosphate hydrolases"/>
    <property type="match status" value="1"/>
</dbReference>
<dbReference type="Gene3D" id="1.20.272.10">
    <property type="match status" value="1"/>
</dbReference>
<gene>
    <name evidence="11" type="ORF">SAMN05216243_3456</name>
</gene>
<evidence type="ECO:0000256" key="3">
    <source>
        <dbReference type="ARBA" id="ARBA00022679"/>
    </source>
</evidence>
<evidence type="ECO:0000259" key="9">
    <source>
        <dbReference type="Pfam" id="PF06144"/>
    </source>
</evidence>
<evidence type="ECO:0000256" key="2">
    <source>
        <dbReference type="ARBA" id="ARBA00017703"/>
    </source>
</evidence>
<dbReference type="GO" id="GO:0006261">
    <property type="term" value="P:DNA-templated DNA replication"/>
    <property type="evidence" value="ECO:0007669"/>
    <property type="project" value="TreeGrafter"/>
</dbReference>
<keyword evidence="12" id="KW-1185">Reference proteome</keyword>
<accession>A0A1G9CMZ3</accession>
<name>A0A1G9CMZ3_9BACI</name>
<comment type="similarity">
    <text evidence="7">Belongs to the DNA polymerase HolA subunit family.</text>
</comment>
<dbReference type="EMBL" id="FNFL01000008">
    <property type="protein sequence ID" value="SDK53073.1"/>
    <property type="molecule type" value="Genomic_DNA"/>
</dbReference>
<dbReference type="PANTHER" id="PTHR34388">
    <property type="entry name" value="DNA POLYMERASE III SUBUNIT DELTA"/>
    <property type="match status" value="1"/>
</dbReference>
<dbReference type="AlphaFoldDB" id="A0A1G9CMZ3"/>
<dbReference type="Pfam" id="PF06144">
    <property type="entry name" value="DNA_pol3_delta"/>
    <property type="match status" value="1"/>
</dbReference>
<comment type="catalytic activity">
    <reaction evidence="8">
        <text>DNA(n) + a 2'-deoxyribonucleoside 5'-triphosphate = DNA(n+1) + diphosphate</text>
        <dbReference type="Rhea" id="RHEA:22508"/>
        <dbReference type="Rhea" id="RHEA-COMP:17339"/>
        <dbReference type="Rhea" id="RHEA-COMP:17340"/>
        <dbReference type="ChEBI" id="CHEBI:33019"/>
        <dbReference type="ChEBI" id="CHEBI:61560"/>
        <dbReference type="ChEBI" id="CHEBI:173112"/>
        <dbReference type="EC" id="2.7.7.7"/>
    </reaction>
</comment>
<feature type="domain" description="DNA polymerase III delta N-terminal" evidence="9">
    <location>
        <begin position="19"/>
        <end position="145"/>
    </location>
</feature>
<evidence type="ECO:0000256" key="4">
    <source>
        <dbReference type="ARBA" id="ARBA00022695"/>
    </source>
</evidence>
<dbReference type="InterPro" id="IPR005790">
    <property type="entry name" value="DNA_polIII_delta"/>
</dbReference>
<dbReference type="InterPro" id="IPR027417">
    <property type="entry name" value="P-loop_NTPase"/>
</dbReference>
<evidence type="ECO:0000256" key="8">
    <source>
        <dbReference type="ARBA" id="ARBA00049244"/>
    </source>
</evidence>
<keyword evidence="6" id="KW-0239">DNA-directed DNA polymerase</keyword>
<dbReference type="Proteomes" id="UP000198694">
    <property type="component" value="Unassembled WGS sequence"/>
</dbReference>
<dbReference type="PANTHER" id="PTHR34388:SF1">
    <property type="entry name" value="DNA POLYMERASE III SUBUNIT DELTA"/>
    <property type="match status" value="1"/>
</dbReference>
<keyword evidence="3" id="KW-0808">Transferase</keyword>
<evidence type="ECO:0000256" key="5">
    <source>
        <dbReference type="ARBA" id="ARBA00022705"/>
    </source>
</evidence>
<dbReference type="GO" id="GO:0003887">
    <property type="term" value="F:DNA-directed DNA polymerase activity"/>
    <property type="evidence" value="ECO:0007669"/>
    <property type="project" value="UniProtKB-KW"/>
</dbReference>
<dbReference type="EC" id="2.7.7.7" evidence="1"/>
<evidence type="ECO:0000256" key="1">
    <source>
        <dbReference type="ARBA" id="ARBA00012417"/>
    </source>
</evidence>
<dbReference type="InterPro" id="IPR008921">
    <property type="entry name" value="DNA_pol3_clamp-load_cplx_C"/>
</dbReference>
<dbReference type="SUPFAM" id="SSF48019">
    <property type="entry name" value="post-AAA+ oligomerization domain-like"/>
    <property type="match status" value="1"/>
</dbReference>
<dbReference type="STRING" id="407036.SAMN05216243_3456"/>
<evidence type="ECO:0000256" key="7">
    <source>
        <dbReference type="ARBA" id="ARBA00034754"/>
    </source>
</evidence>